<accession>A0ACC2RTF4</accession>
<reference evidence="1" key="1">
    <citation type="submission" date="2022-04" db="EMBL/GenBank/DDBJ databases">
        <title>Genome of the entomopathogenic fungus Entomophthora muscae.</title>
        <authorList>
            <person name="Elya C."/>
            <person name="Lovett B.R."/>
            <person name="Lee E."/>
            <person name="Macias A.M."/>
            <person name="Hajek A.E."/>
            <person name="De Bivort B.L."/>
            <person name="Kasson M.T."/>
            <person name="De Fine Licht H.H."/>
            <person name="Stajich J.E."/>
        </authorList>
    </citation>
    <scope>NUCLEOTIDE SEQUENCE</scope>
    <source>
        <strain evidence="1">Berkeley</strain>
    </source>
</reference>
<evidence type="ECO:0000313" key="1">
    <source>
        <dbReference type="EMBL" id="KAJ9053292.1"/>
    </source>
</evidence>
<proteinExistence type="predicted"/>
<sequence length="221" mass="25618">MLLQLLIVVVLCWWAGNVVYSLFFSPLRDIPGPLLPQIFPLYHRLQVGKGQSTFLFEKYHQVYGPVFRIGWHYVVFTDPAASMEIYSTYKYSKTHEYAAFEYHGMNMLSIRNREEHALRRRQIALAFTKQNVALMEPTIVSEGMIPLLGNLSKAVGTSIDVFHQFHYFSWDVVGKLAFGKSFNMLKKGKHHDAVYWMNATIFLWLSLQQLPLPSAVQRPCR</sequence>
<name>A0ACC2RTF4_9FUNG</name>
<comment type="caution">
    <text evidence="1">The sequence shown here is derived from an EMBL/GenBank/DDBJ whole genome shotgun (WGS) entry which is preliminary data.</text>
</comment>
<dbReference type="EMBL" id="QTSX02006536">
    <property type="protein sequence ID" value="KAJ9053292.1"/>
    <property type="molecule type" value="Genomic_DNA"/>
</dbReference>
<protein>
    <submittedName>
        <fullName evidence="1">Uncharacterized protein</fullName>
    </submittedName>
</protein>
<keyword evidence="2" id="KW-1185">Reference proteome</keyword>
<gene>
    <name evidence="1" type="ORF">DSO57_1025764</name>
</gene>
<evidence type="ECO:0000313" key="2">
    <source>
        <dbReference type="Proteomes" id="UP001165960"/>
    </source>
</evidence>
<organism evidence="1 2">
    <name type="scientific">Entomophthora muscae</name>
    <dbReference type="NCBI Taxonomy" id="34485"/>
    <lineage>
        <taxon>Eukaryota</taxon>
        <taxon>Fungi</taxon>
        <taxon>Fungi incertae sedis</taxon>
        <taxon>Zoopagomycota</taxon>
        <taxon>Entomophthoromycotina</taxon>
        <taxon>Entomophthoromycetes</taxon>
        <taxon>Entomophthorales</taxon>
        <taxon>Entomophthoraceae</taxon>
        <taxon>Entomophthora</taxon>
    </lineage>
</organism>
<dbReference type="Proteomes" id="UP001165960">
    <property type="component" value="Unassembled WGS sequence"/>
</dbReference>